<dbReference type="EMBL" id="CP001322">
    <property type="protein sequence ID" value="ACL02864.1"/>
    <property type="molecule type" value="Genomic_DNA"/>
</dbReference>
<dbReference type="PANTHER" id="PTHR43664:SF1">
    <property type="entry name" value="BETA-METHYLMALYL-COA DEHYDRATASE"/>
    <property type="match status" value="1"/>
</dbReference>
<organism evidence="3 4">
    <name type="scientific">Desulfatibacillum aliphaticivorans</name>
    <dbReference type="NCBI Taxonomy" id="218208"/>
    <lineage>
        <taxon>Bacteria</taxon>
        <taxon>Pseudomonadati</taxon>
        <taxon>Thermodesulfobacteriota</taxon>
        <taxon>Desulfobacteria</taxon>
        <taxon>Desulfobacterales</taxon>
        <taxon>Desulfatibacillaceae</taxon>
        <taxon>Desulfatibacillum</taxon>
    </lineage>
</organism>
<dbReference type="Gene3D" id="3.10.129.10">
    <property type="entry name" value="Hotdog Thioesterase"/>
    <property type="match status" value="1"/>
</dbReference>
<dbReference type="Proteomes" id="UP000000739">
    <property type="component" value="Chromosome"/>
</dbReference>
<dbReference type="eggNOG" id="COG2030">
    <property type="taxonomic scope" value="Bacteria"/>
</dbReference>
<keyword evidence="4" id="KW-1185">Reference proteome</keyword>
<evidence type="ECO:0000256" key="1">
    <source>
        <dbReference type="SAM" id="Phobius"/>
    </source>
</evidence>
<keyword evidence="1" id="KW-0812">Transmembrane</keyword>
<evidence type="ECO:0000313" key="3">
    <source>
        <dbReference type="EMBL" id="ACL02864.1"/>
    </source>
</evidence>
<keyword evidence="1" id="KW-1133">Transmembrane helix</keyword>
<name>B8F9B8_DESAL</name>
<keyword evidence="1" id="KW-0472">Membrane</keyword>
<dbReference type="AlphaFoldDB" id="B8F9B8"/>
<dbReference type="InterPro" id="IPR052342">
    <property type="entry name" value="MCH/BMMD"/>
</dbReference>
<gene>
    <name evidence="3" type="ordered locus">Dalk_1161</name>
</gene>
<dbReference type="KEGG" id="dal:Dalk_1161"/>
<dbReference type="InterPro" id="IPR002539">
    <property type="entry name" value="MaoC-like_dom"/>
</dbReference>
<protein>
    <submittedName>
        <fullName evidence="3">MaoC domain protein dehydratase</fullName>
    </submittedName>
</protein>
<dbReference type="PANTHER" id="PTHR43664">
    <property type="entry name" value="MONOAMINE OXIDASE-RELATED"/>
    <property type="match status" value="1"/>
</dbReference>
<reference evidence="3 4" key="1">
    <citation type="journal article" date="2012" name="Environ. Microbiol.">
        <title>The genome sequence of Desulfatibacillum alkenivorans AK-01: a blueprint for anaerobic alkane oxidation.</title>
        <authorList>
            <person name="Callaghan A.V."/>
            <person name="Morris B.E."/>
            <person name="Pereira I.A."/>
            <person name="McInerney M.J."/>
            <person name="Austin R.N."/>
            <person name="Groves J.T."/>
            <person name="Kukor J.J."/>
            <person name="Suflita J.M."/>
            <person name="Young L.Y."/>
            <person name="Zylstra G.J."/>
            <person name="Wawrik B."/>
        </authorList>
    </citation>
    <scope>NUCLEOTIDE SEQUENCE [LARGE SCALE GENOMIC DNA]</scope>
    <source>
        <strain evidence="3 4">AK-01</strain>
    </source>
</reference>
<dbReference type="Pfam" id="PF01575">
    <property type="entry name" value="MaoC_dehydratas"/>
    <property type="match status" value="1"/>
</dbReference>
<feature type="domain" description="MaoC-like" evidence="2">
    <location>
        <begin position="17"/>
        <end position="108"/>
    </location>
</feature>
<dbReference type="SUPFAM" id="SSF54637">
    <property type="entry name" value="Thioesterase/thiol ester dehydrase-isomerase"/>
    <property type="match status" value="1"/>
</dbReference>
<proteinExistence type="predicted"/>
<sequence length="143" mass="15603">MKNKGFFFEDISIGDVLPRSELKVTRTHIVKFAGAGGDFNPIHHDEEYAKALGLPSVFAMGLMSAGYLSAILTNWAGVENVKQYKVRYSGLVWPGDLLTFEGRVEGLDNDLGEVSCSLHALNQNGEKVIQAEAKAHLPARNAN</sequence>
<accession>B8F9B8</accession>
<dbReference type="InterPro" id="IPR029069">
    <property type="entry name" value="HotDog_dom_sf"/>
</dbReference>
<evidence type="ECO:0000313" key="4">
    <source>
        <dbReference type="Proteomes" id="UP000000739"/>
    </source>
</evidence>
<feature type="transmembrane region" description="Helical" evidence="1">
    <location>
        <begin position="57"/>
        <end position="78"/>
    </location>
</feature>
<dbReference type="RefSeq" id="WP_012610301.1">
    <property type="nucleotide sequence ID" value="NC_011768.1"/>
</dbReference>
<dbReference type="HOGENOM" id="CLU_094876_4_1_7"/>
<evidence type="ECO:0000259" key="2">
    <source>
        <dbReference type="Pfam" id="PF01575"/>
    </source>
</evidence>